<evidence type="ECO:0000313" key="4">
    <source>
        <dbReference type="EMBL" id="MBG0563012.1"/>
    </source>
</evidence>
<feature type="compositionally biased region" description="Low complexity" evidence="1">
    <location>
        <begin position="20"/>
        <end position="48"/>
    </location>
</feature>
<evidence type="ECO:0000256" key="1">
    <source>
        <dbReference type="SAM" id="MobiDB-lite"/>
    </source>
</evidence>
<name>A0A931C7W4_9ACTN</name>
<sequence length="214" mass="22345">MSQPSPPPYDPTQPFGQPGHDPYQQQGYDPYQQQGHDPYQQQGHDPYQQQPPYPAPDSAPPTQAYPPQPPYQAPNSAPPAAPFPPQPYSPPVSGFPQSPAGYPHSPAGYPPQAGYPAPPMYQPVIVGRLGPPTSGWAVASMVLGIVGLLLVFCAWGIPSLLAVIFGHIGLAETKRGEKSGQGMAVAGLVLGYILIGPAVVVAVLGGISGLSTVL</sequence>
<reference evidence="4" key="1">
    <citation type="submission" date="2020-11" db="EMBL/GenBank/DDBJ databases">
        <title>Isolation and identification of active actinomycetes.</title>
        <authorList>
            <person name="Sun X."/>
        </authorList>
    </citation>
    <scope>NUCLEOTIDE SEQUENCE</scope>
    <source>
        <strain evidence="4">NEAU-A11</strain>
    </source>
</reference>
<keyword evidence="5" id="KW-1185">Reference proteome</keyword>
<proteinExistence type="predicted"/>
<feature type="transmembrane region" description="Helical" evidence="2">
    <location>
        <begin position="182"/>
        <end position="207"/>
    </location>
</feature>
<keyword evidence="2" id="KW-1133">Transmembrane helix</keyword>
<feature type="compositionally biased region" description="Pro residues" evidence="1">
    <location>
        <begin position="49"/>
        <end position="90"/>
    </location>
</feature>
<comment type="caution">
    <text evidence="4">The sequence shown here is derived from an EMBL/GenBank/DDBJ whole genome shotgun (WGS) entry which is preliminary data.</text>
</comment>
<evidence type="ECO:0000256" key="2">
    <source>
        <dbReference type="SAM" id="Phobius"/>
    </source>
</evidence>
<feature type="transmembrane region" description="Helical" evidence="2">
    <location>
        <begin position="137"/>
        <end position="170"/>
    </location>
</feature>
<feature type="compositionally biased region" description="Pro residues" evidence="1">
    <location>
        <begin position="1"/>
        <end position="11"/>
    </location>
</feature>
<evidence type="ECO:0000313" key="5">
    <source>
        <dbReference type="Proteomes" id="UP000598146"/>
    </source>
</evidence>
<keyword evidence="2" id="KW-0812">Transmembrane</keyword>
<dbReference type="InterPro" id="IPR025241">
    <property type="entry name" value="DUF4190"/>
</dbReference>
<dbReference type="Pfam" id="PF13828">
    <property type="entry name" value="DUF4190"/>
    <property type="match status" value="1"/>
</dbReference>
<feature type="region of interest" description="Disordered" evidence="1">
    <location>
        <begin position="1"/>
        <end position="109"/>
    </location>
</feature>
<keyword evidence="2" id="KW-0472">Membrane</keyword>
<dbReference type="RefSeq" id="WP_196414823.1">
    <property type="nucleotide sequence ID" value="NZ_JADQTO010000007.1"/>
</dbReference>
<evidence type="ECO:0000259" key="3">
    <source>
        <dbReference type="Pfam" id="PF13828"/>
    </source>
</evidence>
<gene>
    <name evidence="4" type="ORF">I4J89_16270</name>
</gene>
<dbReference type="Proteomes" id="UP000598146">
    <property type="component" value="Unassembled WGS sequence"/>
</dbReference>
<accession>A0A931C7W4</accession>
<protein>
    <submittedName>
        <fullName evidence="4">DUF4190 domain-containing protein</fullName>
    </submittedName>
</protein>
<dbReference type="AlphaFoldDB" id="A0A931C7W4"/>
<organism evidence="4 5">
    <name type="scientific">Actinoplanes aureus</name>
    <dbReference type="NCBI Taxonomy" id="2792083"/>
    <lineage>
        <taxon>Bacteria</taxon>
        <taxon>Bacillati</taxon>
        <taxon>Actinomycetota</taxon>
        <taxon>Actinomycetes</taxon>
        <taxon>Micromonosporales</taxon>
        <taxon>Micromonosporaceae</taxon>
        <taxon>Actinoplanes</taxon>
    </lineage>
</organism>
<dbReference type="EMBL" id="JADQTO010000007">
    <property type="protein sequence ID" value="MBG0563012.1"/>
    <property type="molecule type" value="Genomic_DNA"/>
</dbReference>
<feature type="domain" description="DUF4190" evidence="3">
    <location>
        <begin position="137"/>
        <end position="200"/>
    </location>
</feature>